<organism evidence="1 2">
    <name type="scientific">Trema orientale</name>
    <name type="common">Charcoal tree</name>
    <name type="synonym">Celtis orientalis</name>
    <dbReference type="NCBI Taxonomy" id="63057"/>
    <lineage>
        <taxon>Eukaryota</taxon>
        <taxon>Viridiplantae</taxon>
        <taxon>Streptophyta</taxon>
        <taxon>Embryophyta</taxon>
        <taxon>Tracheophyta</taxon>
        <taxon>Spermatophyta</taxon>
        <taxon>Magnoliopsida</taxon>
        <taxon>eudicotyledons</taxon>
        <taxon>Gunneridae</taxon>
        <taxon>Pentapetalae</taxon>
        <taxon>rosids</taxon>
        <taxon>fabids</taxon>
        <taxon>Rosales</taxon>
        <taxon>Cannabaceae</taxon>
        <taxon>Trema</taxon>
    </lineage>
</organism>
<dbReference type="AlphaFoldDB" id="A0A2P5EUZ7"/>
<name>A0A2P5EUZ7_TREOI</name>
<evidence type="ECO:0000313" key="2">
    <source>
        <dbReference type="Proteomes" id="UP000237000"/>
    </source>
</evidence>
<dbReference type="InParanoid" id="A0A2P5EUZ7"/>
<gene>
    <name evidence="1" type="ORF">TorRG33x02_148940</name>
</gene>
<keyword evidence="2" id="KW-1185">Reference proteome</keyword>
<feature type="non-terminal residue" evidence="1">
    <location>
        <position position="1"/>
    </location>
</feature>
<comment type="caution">
    <text evidence="1">The sequence shown here is derived from an EMBL/GenBank/DDBJ whole genome shotgun (WGS) entry which is preliminary data.</text>
</comment>
<accession>A0A2P5EUZ7</accession>
<protein>
    <submittedName>
        <fullName evidence="1">Uncharacterized protein</fullName>
    </submittedName>
</protein>
<reference evidence="2" key="1">
    <citation type="submission" date="2016-06" db="EMBL/GenBank/DDBJ databases">
        <title>Parallel loss of symbiosis genes in relatives of nitrogen-fixing non-legume Parasponia.</title>
        <authorList>
            <person name="Van Velzen R."/>
            <person name="Holmer R."/>
            <person name="Bu F."/>
            <person name="Rutten L."/>
            <person name="Van Zeijl A."/>
            <person name="Liu W."/>
            <person name="Santuari L."/>
            <person name="Cao Q."/>
            <person name="Sharma T."/>
            <person name="Shen D."/>
            <person name="Roswanjaya Y."/>
            <person name="Wardhani T."/>
            <person name="Kalhor M.S."/>
            <person name="Jansen J."/>
            <person name="Van den Hoogen J."/>
            <person name="Gungor B."/>
            <person name="Hartog M."/>
            <person name="Hontelez J."/>
            <person name="Verver J."/>
            <person name="Yang W.-C."/>
            <person name="Schijlen E."/>
            <person name="Repin R."/>
            <person name="Schilthuizen M."/>
            <person name="Schranz E."/>
            <person name="Heidstra R."/>
            <person name="Miyata K."/>
            <person name="Fedorova E."/>
            <person name="Kohlen W."/>
            <person name="Bisseling T."/>
            <person name="Smit S."/>
            <person name="Geurts R."/>
        </authorList>
    </citation>
    <scope>NUCLEOTIDE SEQUENCE [LARGE SCALE GENOMIC DNA]</scope>
    <source>
        <strain evidence="2">cv. RG33-2</strain>
    </source>
</reference>
<dbReference type="Proteomes" id="UP000237000">
    <property type="component" value="Unassembled WGS sequence"/>
</dbReference>
<evidence type="ECO:0000313" key="1">
    <source>
        <dbReference type="EMBL" id="PON89351.1"/>
    </source>
</evidence>
<dbReference type="EMBL" id="JXTC01000095">
    <property type="protein sequence ID" value="PON89351.1"/>
    <property type="molecule type" value="Genomic_DNA"/>
</dbReference>
<proteinExistence type="predicted"/>
<dbReference type="OrthoDB" id="10535212at2759"/>
<sequence length="114" mass="13699">PLHNLAGTKHIFPIYEVYESNLHLNITFICRFLFLMNYTVFRSIEHIRIWVKCSLARGLVQLHNLTYKTYLSSTIFETYLRCWLNYGSGPFPDYIQNHKNIYIYIYTQTHTTKL</sequence>